<dbReference type="RefSeq" id="WP_155170016.1">
    <property type="nucleotide sequence ID" value="NZ_BAAAFL010000051.1"/>
</dbReference>
<dbReference type="Gene3D" id="2.60.120.10">
    <property type="entry name" value="Jelly Rolls"/>
    <property type="match status" value="1"/>
</dbReference>
<protein>
    <submittedName>
        <fullName evidence="2">Crp/Fnr family transcriptional regulator</fullName>
    </submittedName>
</protein>
<name>A0ABW9RJH6_9BACT</name>
<organism evidence="2 3">
    <name type="scientific">Fulvivirga kasyanovii</name>
    <dbReference type="NCBI Taxonomy" id="396812"/>
    <lineage>
        <taxon>Bacteria</taxon>
        <taxon>Pseudomonadati</taxon>
        <taxon>Bacteroidota</taxon>
        <taxon>Cytophagia</taxon>
        <taxon>Cytophagales</taxon>
        <taxon>Fulvivirgaceae</taxon>
        <taxon>Fulvivirga</taxon>
    </lineage>
</organism>
<gene>
    <name evidence="2" type="ORF">E1163_04670</name>
</gene>
<proteinExistence type="predicted"/>
<accession>A0ABW9RJH6</accession>
<reference evidence="2 3" key="1">
    <citation type="submission" date="2019-02" db="EMBL/GenBank/DDBJ databases">
        <authorList>
            <person name="Goldberg S.R."/>
            <person name="Haltli B.A."/>
            <person name="Correa H."/>
            <person name="Russell K.G."/>
        </authorList>
    </citation>
    <scope>NUCLEOTIDE SEQUENCE [LARGE SCALE GENOMIC DNA]</scope>
    <source>
        <strain evidence="2 3">JCM 16186</strain>
    </source>
</reference>
<evidence type="ECO:0000259" key="1">
    <source>
        <dbReference type="PROSITE" id="PS50042"/>
    </source>
</evidence>
<dbReference type="CDD" id="cd00038">
    <property type="entry name" value="CAP_ED"/>
    <property type="match status" value="1"/>
</dbReference>
<evidence type="ECO:0000313" key="3">
    <source>
        <dbReference type="Proteomes" id="UP000798808"/>
    </source>
</evidence>
<evidence type="ECO:0000313" key="2">
    <source>
        <dbReference type="EMBL" id="MTI24232.1"/>
    </source>
</evidence>
<feature type="domain" description="Cyclic nucleotide-binding" evidence="1">
    <location>
        <begin position="17"/>
        <end position="138"/>
    </location>
</feature>
<comment type="caution">
    <text evidence="2">The sequence shown here is derived from an EMBL/GenBank/DDBJ whole genome shotgun (WGS) entry which is preliminary data.</text>
</comment>
<dbReference type="InterPro" id="IPR014710">
    <property type="entry name" value="RmlC-like_jellyroll"/>
</dbReference>
<dbReference type="Pfam" id="PF00027">
    <property type="entry name" value="cNMP_binding"/>
    <property type="match status" value="1"/>
</dbReference>
<sequence>MVDKVTHLDLFRQSLNSYSPITDESFSGLCDIIKFRKVSKGEDLVRIGQTSKKLYFVCEGLLISLYMTNDGGTHIKNFFLEGNLAASTVSMLQATPSNFSIQSVEEGVILEMDFQQYRQLIFDHDDLKSFYIRYLEKKWIVENEKRQIAFATETATARYLTFLEQYPGLENRVPQLQIASYLGVTPTQLSRVRKSLNKS</sequence>
<dbReference type="EMBL" id="SMLW01000385">
    <property type="protein sequence ID" value="MTI24232.1"/>
    <property type="molecule type" value="Genomic_DNA"/>
</dbReference>
<dbReference type="Proteomes" id="UP000798808">
    <property type="component" value="Unassembled WGS sequence"/>
</dbReference>
<dbReference type="PROSITE" id="PS50042">
    <property type="entry name" value="CNMP_BINDING_3"/>
    <property type="match status" value="1"/>
</dbReference>
<dbReference type="InterPro" id="IPR000595">
    <property type="entry name" value="cNMP-bd_dom"/>
</dbReference>
<dbReference type="InterPro" id="IPR018490">
    <property type="entry name" value="cNMP-bd_dom_sf"/>
</dbReference>
<keyword evidence="3" id="KW-1185">Reference proteome</keyword>
<dbReference type="SUPFAM" id="SSF51206">
    <property type="entry name" value="cAMP-binding domain-like"/>
    <property type="match status" value="1"/>
</dbReference>
<dbReference type="SMART" id="SM00100">
    <property type="entry name" value="cNMP"/>
    <property type="match status" value="1"/>
</dbReference>